<gene>
    <name evidence="2" type="ORF">CEXT_291711</name>
</gene>
<proteinExistence type="predicted"/>
<dbReference type="EMBL" id="BPLR01016842">
    <property type="protein sequence ID" value="GIY86789.1"/>
    <property type="molecule type" value="Genomic_DNA"/>
</dbReference>
<evidence type="ECO:0000256" key="1">
    <source>
        <dbReference type="SAM" id="Phobius"/>
    </source>
</evidence>
<dbReference type="AlphaFoldDB" id="A0AAV4WYD2"/>
<protein>
    <submittedName>
        <fullName evidence="2">Uncharacterized protein</fullName>
    </submittedName>
</protein>
<evidence type="ECO:0000313" key="2">
    <source>
        <dbReference type="EMBL" id="GIY86789.1"/>
    </source>
</evidence>
<evidence type="ECO:0000313" key="3">
    <source>
        <dbReference type="Proteomes" id="UP001054945"/>
    </source>
</evidence>
<accession>A0AAV4WYD2</accession>
<organism evidence="2 3">
    <name type="scientific">Caerostris extrusa</name>
    <name type="common">Bark spider</name>
    <name type="synonym">Caerostris bankana</name>
    <dbReference type="NCBI Taxonomy" id="172846"/>
    <lineage>
        <taxon>Eukaryota</taxon>
        <taxon>Metazoa</taxon>
        <taxon>Ecdysozoa</taxon>
        <taxon>Arthropoda</taxon>
        <taxon>Chelicerata</taxon>
        <taxon>Arachnida</taxon>
        <taxon>Araneae</taxon>
        <taxon>Araneomorphae</taxon>
        <taxon>Entelegynae</taxon>
        <taxon>Araneoidea</taxon>
        <taxon>Araneidae</taxon>
        <taxon>Caerostris</taxon>
    </lineage>
</organism>
<keyword evidence="1" id="KW-1133">Transmembrane helix</keyword>
<keyword evidence="1" id="KW-0812">Transmembrane</keyword>
<name>A0AAV4WYD2_CAEEX</name>
<sequence length="124" mass="13634">MGILHLSPMMNGPSTIWIISSKQEKGSSMSGMTTRYVLACVTENGACLSNRNLMFHSVWEEVGALLGGENQVIRIRKLYLGVSVLFCAFSVLIRLSPMGILSRGPCMLKVLMDKAPFFDVSLSF</sequence>
<keyword evidence="3" id="KW-1185">Reference proteome</keyword>
<comment type="caution">
    <text evidence="2">The sequence shown here is derived from an EMBL/GenBank/DDBJ whole genome shotgun (WGS) entry which is preliminary data.</text>
</comment>
<dbReference type="Proteomes" id="UP001054945">
    <property type="component" value="Unassembled WGS sequence"/>
</dbReference>
<feature type="transmembrane region" description="Helical" evidence="1">
    <location>
        <begin position="78"/>
        <end position="95"/>
    </location>
</feature>
<reference evidence="2 3" key="1">
    <citation type="submission" date="2021-06" db="EMBL/GenBank/DDBJ databases">
        <title>Caerostris extrusa draft genome.</title>
        <authorList>
            <person name="Kono N."/>
            <person name="Arakawa K."/>
        </authorList>
    </citation>
    <scope>NUCLEOTIDE SEQUENCE [LARGE SCALE GENOMIC DNA]</scope>
</reference>
<keyword evidence="1" id="KW-0472">Membrane</keyword>